<evidence type="ECO:0000313" key="5">
    <source>
        <dbReference type="Proteomes" id="UP000760860"/>
    </source>
</evidence>
<evidence type="ECO:0000313" key="1">
    <source>
        <dbReference type="EMBL" id="KAG2834037.1"/>
    </source>
</evidence>
<evidence type="ECO:0000313" key="3">
    <source>
        <dbReference type="EMBL" id="KAG2964204.1"/>
    </source>
</evidence>
<protein>
    <submittedName>
        <fullName evidence="4">Uncharacterized protein</fullName>
    </submittedName>
</protein>
<dbReference type="EMBL" id="RCMI01000715">
    <property type="protein sequence ID" value="KAG2899870.1"/>
    <property type="molecule type" value="Genomic_DNA"/>
</dbReference>
<dbReference type="Proteomes" id="UP000760860">
    <property type="component" value="Unassembled WGS sequence"/>
</dbReference>
<dbReference type="Proteomes" id="UP000735874">
    <property type="component" value="Unassembled WGS sequence"/>
</dbReference>
<name>A0A8T1IIG0_9STRA</name>
<comment type="caution">
    <text evidence="4">The sequence shown here is derived from an EMBL/GenBank/DDBJ whole genome shotgun (WGS) entry which is preliminary data.</text>
</comment>
<dbReference type="EMBL" id="RCMG01001183">
    <property type="protein sequence ID" value="KAG2834037.1"/>
    <property type="molecule type" value="Genomic_DNA"/>
</dbReference>
<organism evidence="4 5">
    <name type="scientific">Phytophthora cactorum</name>
    <dbReference type="NCBI Taxonomy" id="29920"/>
    <lineage>
        <taxon>Eukaryota</taxon>
        <taxon>Sar</taxon>
        <taxon>Stramenopiles</taxon>
        <taxon>Oomycota</taxon>
        <taxon>Peronosporomycetes</taxon>
        <taxon>Peronosporales</taxon>
        <taxon>Peronosporaceae</taxon>
        <taxon>Phytophthora</taxon>
    </lineage>
</organism>
<evidence type="ECO:0000313" key="4">
    <source>
        <dbReference type="EMBL" id="KAG3223933.1"/>
    </source>
</evidence>
<evidence type="ECO:0000313" key="2">
    <source>
        <dbReference type="EMBL" id="KAG2899870.1"/>
    </source>
</evidence>
<reference evidence="4" key="1">
    <citation type="submission" date="2018-05" db="EMBL/GenBank/DDBJ databases">
        <title>Effector identification in a new, highly contiguous assembly of the strawberry crown rot pathogen Phytophthora cactorum.</title>
        <authorList>
            <person name="Armitage A.D."/>
            <person name="Nellist C.F."/>
            <person name="Bates H."/>
            <person name="Vickerstaff R.J."/>
            <person name="Harrison R.J."/>
        </authorList>
    </citation>
    <scope>NUCLEOTIDE SEQUENCE</scope>
    <source>
        <strain evidence="1">15-7</strain>
        <strain evidence="2">4032</strain>
        <strain evidence="3">P415</strain>
        <strain evidence="4">P421</strain>
    </source>
</reference>
<dbReference type="AlphaFoldDB" id="A0A8T1IIG0"/>
<dbReference type="Proteomes" id="UP000774804">
    <property type="component" value="Unassembled WGS sequence"/>
</dbReference>
<sequence>MCSQNYITVLCLDSPSDSAWTQLYERGSDLNFHNAMSLTRQG</sequence>
<dbReference type="EMBL" id="RCMV01000128">
    <property type="protein sequence ID" value="KAG3223933.1"/>
    <property type="molecule type" value="Genomic_DNA"/>
</dbReference>
<dbReference type="Proteomes" id="UP000697107">
    <property type="component" value="Unassembled WGS sequence"/>
</dbReference>
<dbReference type="EMBL" id="RCML01001239">
    <property type="protein sequence ID" value="KAG2964204.1"/>
    <property type="molecule type" value="Genomic_DNA"/>
</dbReference>
<gene>
    <name evidence="1" type="ORF">PC113_g20472</name>
    <name evidence="2" type="ORF">PC115_g16396</name>
    <name evidence="3" type="ORF">PC118_g20467</name>
    <name evidence="4" type="ORF">PC129_g5380</name>
</gene>
<proteinExistence type="predicted"/>
<accession>A0A8T1IIG0</accession>